<dbReference type="InterPro" id="IPR058533">
    <property type="entry name" value="Cation_efflux_TM"/>
</dbReference>
<name>A0A9D1EGI1_9FIRM</name>
<dbReference type="FunFam" id="1.20.1510.10:FF:000006">
    <property type="entry name" value="Divalent cation efflux transporter"/>
    <property type="match status" value="1"/>
</dbReference>
<organism evidence="10 11">
    <name type="scientific">Candidatus Fimimorpha faecalis</name>
    <dbReference type="NCBI Taxonomy" id="2840824"/>
    <lineage>
        <taxon>Bacteria</taxon>
        <taxon>Bacillati</taxon>
        <taxon>Bacillota</taxon>
        <taxon>Clostridia</taxon>
        <taxon>Eubacteriales</taxon>
        <taxon>Candidatus Fimimorpha</taxon>
    </lineage>
</organism>
<feature type="transmembrane region" description="Helical" evidence="7">
    <location>
        <begin position="197"/>
        <end position="215"/>
    </location>
</feature>
<feature type="transmembrane region" description="Helical" evidence="7">
    <location>
        <begin position="132"/>
        <end position="155"/>
    </location>
</feature>
<reference evidence="10" key="2">
    <citation type="journal article" date="2021" name="PeerJ">
        <title>Extensive microbial diversity within the chicken gut microbiome revealed by metagenomics and culture.</title>
        <authorList>
            <person name="Gilroy R."/>
            <person name="Ravi A."/>
            <person name="Getino M."/>
            <person name="Pursley I."/>
            <person name="Horton D.L."/>
            <person name="Alikhan N.F."/>
            <person name="Baker D."/>
            <person name="Gharbi K."/>
            <person name="Hall N."/>
            <person name="Watson M."/>
            <person name="Adriaenssens E.M."/>
            <person name="Foster-Nyarko E."/>
            <person name="Jarju S."/>
            <person name="Secka A."/>
            <person name="Antonio M."/>
            <person name="Oren A."/>
            <person name="Chaudhuri R.R."/>
            <person name="La Ragione R."/>
            <person name="Hildebrand F."/>
            <person name="Pallen M.J."/>
        </authorList>
    </citation>
    <scope>NUCLEOTIDE SEQUENCE</scope>
    <source>
        <strain evidence="10">ChiW13-3771</strain>
    </source>
</reference>
<dbReference type="GO" id="GO:0008324">
    <property type="term" value="F:monoatomic cation transmembrane transporter activity"/>
    <property type="evidence" value="ECO:0007669"/>
    <property type="project" value="InterPro"/>
</dbReference>
<dbReference type="InterPro" id="IPR027469">
    <property type="entry name" value="Cation_efflux_TMD_sf"/>
</dbReference>
<comment type="caution">
    <text evidence="10">The sequence shown here is derived from an EMBL/GenBank/DDBJ whole genome shotgun (WGS) entry which is preliminary data.</text>
</comment>
<dbReference type="EMBL" id="DVHN01000176">
    <property type="protein sequence ID" value="HIR89755.1"/>
    <property type="molecule type" value="Genomic_DNA"/>
</dbReference>
<dbReference type="SUPFAM" id="SSF160240">
    <property type="entry name" value="Cation efflux protein cytoplasmic domain-like"/>
    <property type="match status" value="1"/>
</dbReference>
<evidence type="ECO:0000259" key="8">
    <source>
        <dbReference type="Pfam" id="PF01545"/>
    </source>
</evidence>
<dbReference type="Pfam" id="PF16916">
    <property type="entry name" value="ZT_dimer"/>
    <property type="match status" value="1"/>
</dbReference>
<reference evidence="10" key="1">
    <citation type="submission" date="2020-10" db="EMBL/GenBank/DDBJ databases">
        <authorList>
            <person name="Gilroy R."/>
        </authorList>
    </citation>
    <scope>NUCLEOTIDE SEQUENCE</scope>
    <source>
        <strain evidence="10">ChiW13-3771</strain>
    </source>
</reference>
<proteinExistence type="inferred from homology"/>
<dbReference type="SUPFAM" id="SSF161111">
    <property type="entry name" value="Cation efflux protein transmembrane domain-like"/>
    <property type="match status" value="1"/>
</dbReference>
<evidence type="ECO:0000313" key="11">
    <source>
        <dbReference type="Proteomes" id="UP000824201"/>
    </source>
</evidence>
<feature type="transmembrane region" description="Helical" evidence="7">
    <location>
        <begin position="175"/>
        <end position="191"/>
    </location>
</feature>
<evidence type="ECO:0000256" key="6">
    <source>
        <dbReference type="ARBA" id="ARBA00023136"/>
    </source>
</evidence>
<dbReference type="InterPro" id="IPR027470">
    <property type="entry name" value="Cation_efflux_CTD"/>
</dbReference>
<dbReference type="Gene3D" id="3.30.70.1350">
    <property type="entry name" value="Cation efflux protein, cytoplasmic domain"/>
    <property type="match status" value="1"/>
</dbReference>
<dbReference type="Proteomes" id="UP000824201">
    <property type="component" value="Unassembled WGS sequence"/>
</dbReference>
<dbReference type="InterPro" id="IPR002524">
    <property type="entry name" value="Cation_efflux"/>
</dbReference>
<protein>
    <submittedName>
        <fullName evidence="10">Cation transporter</fullName>
    </submittedName>
</protein>
<comment type="similarity">
    <text evidence="2">Belongs to the cation diffusion facilitator (CDF) transporter (TC 2.A.4) family.</text>
</comment>
<evidence type="ECO:0000256" key="4">
    <source>
        <dbReference type="ARBA" id="ARBA00022692"/>
    </source>
</evidence>
<dbReference type="GO" id="GO:0016020">
    <property type="term" value="C:membrane"/>
    <property type="evidence" value="ECO:0007669"/>
    <property type="project" value="UniProtKB-SubCell"/>
</dbReference>
<gene>
    <name evidence="10" type="ORF">IAC96_12495</name>
</gene>
<evidence type="ECO:0000256" key="1">
    <source>
        <dbReference type="ARBA" id="ARBA00004141"/>
    </source>
</evidence>
<evidence type="ECO:0000313" key="10">
    <source>
        <dbReference type="EMBL" id="HIR89755.1"/>
    </source>
</evidence>
<feature type="transmembrane region" description="Helical" evidence="7">
    <location>
        <begin position="20"/>
        <end position="42"/>
    </location>
</feature>
<dbReference type="PANTHER" id="PTHR43840">
    <property type="entry name" value="MITOCHONDRIAL METAL TRANSPORTER 1-RELATED"/>
    <property type="match status" value="1"/>
</dbReference>
<evidence type="ECO:0000256" key="2">
    <source>
        <dbReference type="ARBA" id="ARBA00008114"/>
    </source>
</evidence>
<sequence length="387" mass="42820">MTKLLLRLFVKDYHNTESTAVHSAIGKLAGITGIVCNILLFLGKLMVGLIADSVSIVADAVNNLSDASSSVVTLLGFQMAQQPADADHPYGHARYEYLSGLAVAALILLIGVDLAKSSVNKIIHPAVVEFSVVTFAVLIISIGIKLWMAAFFGSLSKRIHSTTLQATSMDSRNDVIASSAVLIGCLIEYLFHITVDGYVGLLVAIFILYSGFSIAKETISPLLGKQADPELVKKISDLVLSHEKILGIHDLLVHDYGPGQCFASVHVELNAEEDPLICHEIIDEIECDALEKMNVHLVIHYDPVVLNDKEWNEMQKIVEAIIYDLDPQFSMHDFRIVRGAKQTRLIFDVAVPYSMREKHKEIKQQIEKALLEKGKQYITIIRFDERA</sequence>
<dbReference type="AlphaFoldDB" id="A0A9D1EGI1"/>
<keyword evidence="4 7" id="KW-0812">Transmembrane</keyword>
<dbReference type="Gene3D" id="1.20.1510.10">
    <property type="entry name" value="Cation efflux protein transmembrane domain"/>
    <property type="match status" value="1"/>
</dbReference>
<accession>A0A9D1EGI1</accession>
<keyword evidence="6 7" id="KW-0472">Membrane</keyword>
<evidence type="ECO:0000259" key="9">
    <source>
        <dbReference type="Pfam" id="PF16916"/>
    </source>
</evidence>
<comment type="subcellular location">
    <subcellularLocation>
        <location evidence="1">Membrane</location>
        <topology evidence="1">Multi-pass membrane protein</topology>
    </subcellularLocation>
</comment>
<dbReference type="Pfam" id="PF01545">
    <property type="entry name" value="Cation_efflux"/>
    <property type="match status" value="1"/>
</dbReference>
<feature type="domain" description="Cation efflux protein cytoplasmic" evidence="9">
    <location>
        <begin position="228"/>
        <end position="303"/>
    </location>
</feature>
<evidence type="ECO:0000256" key="3">
    <source>
        <dbReference type="ARBA" id="ARBA00022448"/>
    </source>
</evidence>
<feature type="domain" description="Cation efflux protein transmembrane" evidence="8">
    <location>
        <begin position="32"/>
        <end position="223"/>
    </location>
</feature>
<dbReference type="PANTHER" id="PTHR43840:SF15">
    <property type="entry name" value="MITOCHONDRIAL METAL TRANSPORTER 1-RELATED"/>
    <property type="match status" value="1"/>
</dbReference>
<dbReference type="InterPro" id="IPR050291">
    <property type="entry name" value="CDF_Transporter"/>
</dbReference>
<feature type="transmembrane region" description="Helical" evidence="7">
    <location>
        <begin position="95"/>
        <end position="112"/>
    </location>
</feature>
<evidence type="ECO:0000256" key="5">
    <source>
        <dbReference type="ARBA" id="ARBA00022989"/>
    </source>
</evidence>
<keyword evidence="5 7" id="KW-1133">Transmembrane helix</keyword>
<keyword evidence="3" id="KW-0813">Transport</keyword>
<evidence type="ECO:0000256" key="7">
    <source>
        <dbReference type="SAM" id="Phobius"/>
    </source>
</evidence>
<dbReference type="NCBIfam" id="TIGR01297">
    <property type="entry name" value="CDF"/>
    <property type="match status" value="1"/>
</dbReference>
<dbReference type="InterPro" id="IPR036837">
    <property type="entry name" value="Cation_efflux_CTD_sf"/>
</dbReference>